<feature type="transmembrane region" description="Helical" evidence="9">
    <location>
        <begin position="168"/>
        <end position="190"/>
    </location>
</feature>
<feature type="transmembrane region" description="Helical" evidence="9">
    <location>
        <begin position="305"/>
        <end position="328"/>
    </location>
</feature>
<evidence type="ECO:0000256" key="8">
    <source>
        <dbReference type="ARBA" id="ARBA00023136"/>
    </source>
</evidence>
<feature type="transmembrane region" description="Helical" evidence="9">
    <location>
        <begin position="235"/>
        <end position="260"/>
    </location>
</feature>
<accession>A0ABU8RNP1</accession>
<keyword evidence="8 9" id="KW-0472">Membrane</keyword>
<feature type="transmembrane region" description="Helical" evidence="9">
    <location>
        <begin position="281"/>
        <end position="299"/>
    </location>
</feature>
<evidence type="ECO:0000313" key="12">
    <source>
        <dbReference type="Proteomes" id="UP001387100"/>
    </source>
</evidence>
<gene>
    <name evidence="11" type="ORF">WDZ17_14950</name>
</gene>
<evidence type="ECO:0000256" key="2">
    <source>
        <dbReference type="ARBA" id="ARBA00022448"/>
    </source>
</evidence>
<evidence type="ECO:0000256" key="6">
    <source>
        <dbReference type="ARBA" id="ARBA00022989"/>
    </source>
</evidence>
<feature type="transmembrane region" description="Helical" evidence="9">
    <location>
        <begin position="197"/>
        <end position="215"/>
    </location>
</feature>
<organism evidence="11 12">
    <name type="scientific">Pseudokineococcus basanitobsidens</name>
    <dbReference type="NCBI Taxonomy" id="1926649"/>
    <lineage>
        <taxon>Bacteria</taxon>
        <taxon>Bacillati</taxon>
        <taxon>Actinomycetota</taxon>
        <taxon>Actinomycetes</taxon>
        <taxon>Kineosporiales</taxon>
        <taxon>Kineosporiaceae</taxon>
        <taxon>Pseudokineococcus</taxon>
    </lineage>
</organism>
<dbReference type="RefSeq" id="WP_339575975.1">
    <property type="nucleotide sequence ID" value="NZ_JBBIAA010000026.1"/>
</dbReference>
<feature type="transmembrane region" description="Helical" evidence="9">
    <location>
        <begin position="93"/>
        <end position="115"/>
    </location>
</feature>
<feature type="transmembrane region" description="Helical" evidence="9">
    <location>
        <begin position="370"/>
        <end position="395"/>
    </location>
</feature>
<dbReference type="Proteomes" id="UP001387100">
    <property type="component" value="Unassembled WGS sequence"/>
</dbReference>
<sequence>MEQLHLVYAMVGVLGVALALVSTVVRRSPISEPLLALVLGVLVGPAVLGLVELDDGTRDVLLLEGTRLLLAWSVMAAALRFRWSGLRSVVRPVALLLLVVMPLAMVVGGAAALAAGLPLGLALLVGACLSPTDPVLASSVVSGGPAERDLPLRLRQALTAESGANDGLGLPFVLVGLAVVLPGLTAGGAAVEMVREVLGAVVVGAVLGTVVGHLVPDADDRRALAGGPRLVLTLLLAVAVLGVARLVGTDGVLAVFVAGLAYNRVVPTSDREPQDSLDEAVNRYAVLPFFLLLGVVLPWSDWAALGWGAAVLAAAVLLVRRLPVLLLLHRPLGLSWREGAFAGWFGPMGVSAVFYLAYSLDEGVSDPRVFAAGTLAVAVSVVAFGVTAAPATRAFGRAHGSGRTRHSGSS</sequence>
<evidence type="ECO:0000256" key="3">
    <source>
        <dbReference type="ARBA" id="ARBA00022449"/>
    </source>
</evidence>
<keyword evidence="5 9" id="KW-0812">Transmembrane</keyword>
<keyword evidence="4" id="KW-1003">Cell membrane</keyword>
<dbReference type="PANTHER" id="PTHR32507:SF8">
    <property type="entry name" value="CNH1P"/>
    <property type="match status" value="1"/>
</dbReference>
<name>A0ABU8RNP1_9ACTN</name>
<evidence type="ECO:0000256" key="5">
    <source>
        <dbReference type="ARBA" id="ARBA00022692"/>
    </source>
</evidence>
<dbReference type="Gene3D" id="1.20.1530.20">
    <property type="match status" value="1"/>
</dbReference>
<evidence type="ECO:0000256" key="9">
    <source>
        <dbReference type="SAM" id="Phobius"/>
    </source>
</evidence>
<comment type="subcellular location">
    <subcellularLocation>
        <location evidence="1">Cell membrane</location>
        <topology evidence="1">Multi-pass membrane protein</topology>
    </subcellularLocation>
</comment>
<evidence type="ECO:0000256" key="7">
    <source>
        <dbReference type="ARBA" id="ARBA00023065"/>
    </source>
</evidence>
<feature type="domain" description="Cation/H+ exchanger transmembrane" evidence="10">
    <location>
        <begin position="18"/>
        <end position="392"/>
    </location>
</feature>
<evidence type="ECO:0000313" key="11">
    <source>
        <dbReference type="EMBL" id="MEJ5946594.1"/>
    </source>
</evidence>
<feature type="transmembrane region" description="Helical" evidence="9">
    <location>
        <begin position="6"/>
        <end position="25"/>
    </location>
</feature>
<keyword evidence="3" id="KW-0050">Antiport</keyword>
<protein>
    <submittedName>
        <fullName evidence="11">Cation:proton antiporter</fullName>
    </submittedName>
</protein>
<keyword evidence="7" id="KW-0406">Ion transport</keyword>
<keyword evidence="12" id="KW-1185">Reference proteome</keyword>
<keyword evidence="6 9" id="KW-1133">Transmembrane helix</keyword>
<dbReference type="EMBL" id="JBBIAA010000026">
    <property type="protein sequence ID" value="MEJ5946594.1"/>
    <property type="molecule type" value="Genomic_DNA"/>
</dbReference>
<keyword evidence="2" id="KW-0813">Transport</keyword>
<dbReference type="InterPro" id="IPR006153">
    <property type="entry name" value="Cation/H_exchanger_TM"/>
</dbReference>
<feature type="transmembrane region" description="Helical" evidence="9">
    <location>
        <begin position="340"/>
        <end position="358"/>
    </location>
</feature>
<dbReference type="Pfam" id="PF00999">
    <property type="entry name" value="Na_H_Exchanger"/>
    <property type="match status" value="1"/>
</dbReference>
<proteinExistence type="predicted"/>
<evidence type="ECO:0000259" key="10">
    <source>
        <dbReference type="Pfam" id="PF00999"/>
    </source>
</evidence>
<reference evidence="11 12" key="1">
    <citation type="journal article" date="2017" name="Int. J. Syst. Evol. Microbiol.">
        <title>Pseudokineococcus basanitobsidens sp. nov., isolated from volcanic rock.</title>
        <authorList>
            <person name="Lee D.W."/>
            <person name="Park M.Y."/>
            <person name="Kim J.J."/>
            <person name="Kim B.S."/>
        </authorList>
    </citation>
    <scope>NUCLEOTIDE SEQUENCE [LARGE SCALE GENOMIC DNA]</scope>
    <source>
        <strain evidence="11 12">DSM 103726</strain>
    </source>
</reference>
<dbReference type="PANTHER" id="PTHR32507">
    <property type="entry name" value="NA(+)/H(+) ANTIPORTER 1"/>
    <property type="match status" value="1"/>
</dbReference>
<feature type="transmembrane region" description="Helical" evidence="9">
    <location>
        <begin position="65"/>
        <end position="81"/>
    </location>
</feature>
<evidence type="ECO:0000256" key="1">
    <source>
        <dbReference type="ARBA" id="ARBA00004651"/>
    </source>
</evidence>
<evidence type="ECO:0000256" key="4">
    <source>
        <dbReference type="ARBA" id="ARBA00022475"/>
    </source>
</evidence>
<feature type="transmembrane region" description="Helical" evidence="9">
    <location>
        <begin position="34"/>
        <end position="53"/>
    </location>
</feature>
<dbReference type="InterPro" id="IPR038770">
    <property type="entry name" value="Na+/solute_symporter_sf"/>
</dbReference>
<comment type="caution">
    <text evidence="11">The sequence shown here is derived from an EMBL/GenBank/DDBJ whole genome shotgun (WGS) entry which is preliminary data.</text>
</comment>